<reference evidence="1 2" key="1">
    <citation type="submission" date="2019-06" db="EMBL/GenBank/DDBJ databases">
        <authorList>
            <person name="Broberg M."/>
        </authorList>
    </citation>
    <scope>NUCLEOTIDE SEQUENCE [LARGE SCALE GENOMIC DNA]</scope>
</reference>
<accession>A0ABY6TV64</accession>
<keyword evidence="2" id="KW-1185">Reference proteome</keyword>
<dbReference type="EMBL" id="CABFNS010000639">
    <property type="protein sequence ID" value="VUC22562.1"/>
    <property type="molecule type" value="Genomic_DNA"/>
</dbReference>
<evidence type="ECO:0000313" key="1">
    <source>
        <dbReference type="EMBL" id="VUC22562.1"/>
    </source>
</evidence>
<gene>
    <name evidence="1" type="ORF">CLO192961_LOCUS89115</name>
</gene>
<comment type="caution">
    <text evidence="1">The sequence shown here is derived from an EMBL/GenBank/DDBJ whole genome shotgun (WGS) entry which is preliminary data.</text>
</comment>
<proteinExistence type="predicted"/>
<dbReference type="Proteomes" id="UP000766486">
    <property type="component" value="Unassembled WGS sequence"/>
</dbReference>
<protein>
    <submittedName>
        <fullName evidence="1">Uncharacterized protein</fullName>
    </submittedName>
</protein>
<organism evidence="1 2">
    <name type="scientific">Bionectria ochroleuca</name>
    <name type="common">Gliocladium roseum</name>
    <dbReference type="NCBI Taxonomy" id="29856"/>
    <lineage>
        <taxon>Eukaryota</taxon>
        <taxon>Fungi</taxon>
        <taxon>Dikarya</taxon>
        <taxon>Ascomycota</taxon>
        <taxon>Pezizomycotina</taxon>
        <taxon>Sordariomycetes</taxon>
        <taxon>Hypocreomycetidae</taxon>
        <taxon>Hypocreales</taxon>
        <taxon>Bionectriaceae</taxon>
        <taxon>Clonostachys</taxon>
    </lineage>
</organism>
<sequence>MASPGTAWTFEALPDIFENYGAASYDGYYTTKFNKVATQPRLALLHR</sequence>
<evidence type="ECO:0000313" key="2">
    <source>
        <dbReference type="Proteomes" id="UP000766486"/>
    </source>
</evidence>
<name>A0ABY6TV64_BIOOC</name>
<feature type="non-terminal residue" evidence="1">
    <location>
        <position position="47"/>
    </location>
</feature>